<dbReference type="Pfam" id="PF00012">
    <property type="entry name" value="HSP70"/>
    <property type="match status" value="1"/>
</dbReference>
<proteinExistence type="predicted"/>
<keyword evidence="5" id="KW-1185">Reference proteome</keyword>
<dbReference type="SUPFAM" id="SSF53067">
    <property type="entry name" value="Actin-like ATPase domain"/>
    <property type="match status" value="1"/>
</dbReference>
<dbReference type="SUPFAM" id="SSF51735">
    <property type="entry name" value="NAD(P)-binding Rossmann-fold domains"/>
    <property type="match status" value="1"/>
</dbReference>
<keyword evidence="2" id="KW-0067">ATP-binding</keyword>
<dbReference type="Gene3D" id="3.30.30.30">
    <property type="match status" value="1"/>
</dbReference>
<dbReference type="Proteomes" id="UP000076532">
    <property type="component" value="Unassembled WGS sequence"/>
</dbReference>
<dbReference type="EMBL" id="KV417895">
    <property type="protein sequence ID" value="KZP04702.1"/>
    <property type="molecule type" value="Genomic_DNA"/>
</dbReference>
<dbReference type="PANTHER" id="PTHR45639">
    <property type="entry name" value="HSC70CB, ISOFORM G-RELATED"/>
    <property type="match status" value="1"/>
</dbReference>
<organism evidence="4 5">
    <name type="scientific">Athelia psychrophila</name>
    <dbReference type="NCBI Taxonomy" id="1759441"/>
    <lineage>
        <taxon>Eukaryota</taxon>
        <taxon>Fungi</taxon>
        <taxon>Dikarya</taxon>
        <taxon>Basidiomycota</taxon>
        <taxon>Agaricomycotina</taxon>
        <taxon>Agaricomycetes</taxon>
        <taxon>Agaricomycetidae</taxon>
        <taxon>Atheliales</taxon>
        <taxon>Atheliaceae</taxon>
        <taxon>Athelia</taxon>
    </lineage>
</organism>
<keyword evidence="1" id="KW-0547">Nucleotide-binding</keyword>
<sequence>MSLACGTALCSVFYEAPFASIKASLMKPGVPFDVLLNKDSKRKIQSSVGWKKTDRLFGSDAYNIAGRFPQDSFSSLQYLLGNPHDSEPVSYFAKISTAETVPNEDGRTMLKRSDGVEWNVHELLAMRFGYIKSLAEDLAGEKVLDTILTVPPFFNQFEHDHIVDALELGGLRILALINDGTAVAVNYPMTCVFPAPEYHVIYDAGASSVCATVVQFFSEGAGKGKAADTQVAGVGYDREIGGTEMDRRLRDALTQPQALLQAGANAIVVSRPASSSGKDLPAEATVDYVDTPALAALFRAHATEVVVSAVGGPALGLQRGLGDAAKQGGVQLFVPSDFAVDTPAYRAALPAKTAVAAHLSSIGLPSLRVSNGLFIMFIPWLLNVDSGKIHLVGTGDGMFSATHIDDMAGFVGHVLTHLPGSCVRLRGVFLPNTGTCFPTFMHHRGQISNHYLAEPQRRAPGSPDPVVRGALFVHRCSLNSELRKANWIRS</sequence>
<accession>A0A167V6X6</accession>
<dbReference type="GO" id="GO:0034663">
    <property type="term" value="C:endoplasmic reticulum chaperone complex"/>
    <property type="evidence" value="ECO:0007669"/>
    <property type="project" value="TreeGrafter"/>
</dbReference>
<evidence type="ECO:0000256" key="3">
    <source>
        <dbReference type="ARBA" id="ARBA00023186"/>
    </source>
</evidence>
<reference evidence="4 5" key="1">
    <citation type="journal article" date="2016" name="Mol. Biol. Evol.">
        <title>Comparative Genomics of Early-Diverging Mushroom-Forming Fungi Provides Insights into the Origins of Lignocellulose Decay Capabilities.</title>
        <authorList>
            <person name="Nagy L.G."/>
            <person name="Riley R."/>
            <person name="Tritt A."/>
            <person name="Adam C."/>
            <person name="Daum C."/>
            <person name="Floudas D."/>
            <person name="Sun H."/>
            <person name="Yadav J.S."/>
            <person name="Pangilinan J."/>
            <person name="Larsson K.H."/>
            <person name="Matsuura K."/>
            <person name="Barry K."/>
            <person name="Labutti K."/>
            <person name="Kuo R."/>
            <person name="Ohm R.A."/>
            <person name="Bhattacharya S.S."/>
            <person name="Shirouzu T."/>
            <person name="Yoshinaga Y."/>
            <person name="Martin F.M."/>
            <person name="Grigoriev I.V."/>
            <person name="Hibbett D.S."/>
        </authorList>
    </citation>
    <scope>NUCLEOTIDE SEQUENCE [LARGE SCALE GENOMIC DNA]</scope>
    <source>
        <strain evidence="4 5">CBS 109695</strain>
    </source>
</reference>
<evidence type="ECO:0000313" key="4">
    <source>
        <dbReference type="EMBL" id="KZP04702.1"/>
    </source>
</evidence>
<protein>
    <submittedName>
        <fullName evidence="4">Actin-like ATPase domain-containing protein</fullName>
    </submittedName>
</protein>
<dbReference type="GO" id="GO:0140662">
    <property type="term" value="F:ATP-dependent protein folding chaperone"/>
    <property type="evidence" value="ECO:0007669"/>
    <property type="project" value="InterPro"/>
</dbReference>
<dbReference type="OrthoDB" id="10262720at2759"/>
<dbReference type="InterPro" id="IPR013126">
    <property type="entry name" value="Hsp_70_fam"/>
</dbReference>
<dbReference type="Gene3D" id="3.40.50.720">
    <property type="entry name" value="NAD(P)-binding Rossmann-like Domain"/>
    <property type="match status" value="1"/>
</dbReference>
<dbReference type="PANTHER" id="PTHR45639:SF3">
    <property type="entry name" value="HYPOXIA UP-REGULATED PROTEIN 1"/>
    <property type="match status" value="1"/>
</dbReference>
<dbReference type="GO" id="GO:0005524">
    <property type="term" value="F:ATP binding"/>
    <property type="evidence" value="ECO:0007669"/>
    <property type="project" value="UniProtKB-KW"/>
</dbReference>
<evidence type="ECO:0000256" key="2">
    <source>
        <dbReference type="ARBA" id="ARBA00022840"/>
    </source>
</evidence>
<dbReference type="InterPro" id="IPR036291">
    <property type="entry name" value="NAD(P)-bd_dom_sf"/>
</dbReference>
<dbReference type="AlphaFoldDB" id="A0A167V6X6"/>
<dbReference type="InterPro" id="IPR043129">
    <property type="entry name" value="ATPase_NBD"/>
</dbReference>
<evidence type="ECO:0000256" key="1">
    <source>
        <dbReference type="ARBA" id="ARBA00022741"/>
    </source>
</evidence>
<name>A0A167V6X6_9AGAM</name>
<evidence type="ECO:0000313" key="5">
    <source>
        <dbReference type="Proteomes" id="UP000076532"/>
    </source>
</evidence>
<dbReference type="Gene3D" id="3.90.640.10">
    <property type="entry name" value="Actin, Chain A, domain 4"/>
    <property type="match status" value="1"/>
</dbReference>
<gene>
    <name evidence="4" type="ORF">FIBSPDRAFT_940848</name>
</gene>
<dbReference type="STRING" id="436010.A0A167V6X6"/>
<dbReference type="Gene3D" id="3.30.420.40">
    <property type="match status" value="2"/>
</dbReference>
<keyword evidence="3" id="KW-0143">Chaperone</keyword>
<dbReference type="GO" id="GO:0030968">
    <property type="term" value="P:endoplasmic reticulum unfolded protein response"/>
    <property type="evidence" value="ECO:0007669"/>
    <property type="project" value="TreeGrafter"/>
</dbReference>